<evidence type="ECO:0000313" key="2">
    <source>
        <dbReference type="Proteomes" id="UP000308652"/>
    </source>
</evidence>
<name>A0A5C3LNG7_9AGAR</name>
<reference evidence="1 2" key="1">
    <citation type="journal article" date="2019" name="Nat. Ecol. Evol.">
        <title>Megaphylogeny resolves global patterns of mushroom evolution.</title>
        <authorList>
            <person name="Varga T."/>
            <person name="Krizsan K."/>
            <person name="Foldi C."/>
            <person name="Dima B."/>
            <person name="Sanchez-Garcia M."/>
            <person name="Sanchez-Ramirez S."/>
            <person name="Szollosi G.J."/>
            <person name="Szarkandi J.G."/>
            <person name="Papp V."/>
            <person name="Albert L."/>
            <person name="Andreopoulos W."/>
            <person name="Angelini C."/>
            <person name="Antonin V."/>
            <person name="Barry K.W."/>
            <person name="Bougher N.L."/>
            <person name="Buchanan P."/>
            <person name="Buyck B."/>
            <person name="Bense V."/>
            <person name="Catcheside P."/>
            <person name="Chovatia M."/>
            <person name="Cooper J."/>
            <person name="Damon W."/>
            <person name="Desjardin D."/>
            <person name="Finy P."/>
            <person name="Geml J."/>
            <person name="Haridas S."/>
            <person name="Hughes K."/>
            <person name="Justo A."/>
            <person name="Karasinski D."/>
            <person name="Kautmanova I."/>
            <person name="Kiss B."/>
            <person name="Kocsube S."/>
            <person name="Kotiranta H."/>
            <person name="LaButti K.M."/>
            <person name="Lechner B.E."/>
            <person name="Liimatainen K."/>
            <person name="Lipzen A."/>
            <person name="Lukacs Z."/>
            <person name="Mihaltcheva S."/>
            <person name="Morgado L.N."/>
            <person name="Niskanen T."/>
            <person name="Noordeloos M.E."/>
            <person name="Ohm R.A."/>
            <person name="Ortiz-Santana B."/>
            <person name="Ovrebo C."/>
            <person name="Racz N."/>
            <person name="Riley R."/>
            <person name="Savchenko A."/>
            <person name="Shiryaev A."/>
            <person name="Soop K."/>
            <person name="Spirin V."/>
            <person name="Szebenyi C."/>
            <person name="Tomsovsky M."/>
            <person name="Tulloss R.E."/>
            <person name="Uehling J."/>
            <person name="Grigoriev I.V."/>
            <person name="Vagvolgyi C."/>
            <person name="Papp T."/>
            <person name="Martin F.M."/>
            <person name="Miettinen O."/>
            <person name="Hibbett D.S."/>
            <person name="Nagy L.G."/>
        </authorList>
    </citation>
    <scope>NUCLEOTIDE SEQUENCE [LARGE SCALE GENOMIC DNA]</scope>
    <source>
        <strain evidence="1 2">CBS 166.37</strain>
    </source>
</reference>
<gene>
    <name evidence="1" type="ORF">BDQ12DRAFT_669700</name>
</gene>
<evidence type="ECO:0000313" key="1">
    <source>
        <dbReference type="EMBL" id="TFK34147.1"/>
    </source>
</evidence>
<accession>A0A5C3LNG7</accession>
<proteinExistence type="predicted"/>
<keyword evidence="2" id="KW-1185">Reference proteome</keyword>
<sequence>MAENKTYVAENESGRVGRWVEQPMQLKMRAVYAAENESQRAAYMAKNESGSVGGWVEQPMWLKMRAGVWASNINGTFLWVGGACQCYTVTGAGSSFIEGGDDEYGVW</sequence>
<dbReference type="AlphaFoldDB" id="A0A5C3LNG7"/>
<dbReference type="EMBL" id="ML213636">
    <property type="protein sequence ID" value="TFK34147.1"/>
    <property type="molecule type" value="Genomic_DNA"/>
</dbReference>
<protein>
    <submittedName>
        <fullName evidence="1">Uncharacterized protein</fullName>
    </submittedName>
</protein>
<dbReference type="Proteomes" id="UP000308652">
    <property type="component" value="Unassembled WGS sequence"/>
</dbReference>
<organism evidence="1 2">
    <name type="scientific">Crucibulum laeve</name>
    <dbReference type="NCBI Taxonomy" id="68775"/>
    <lineage>
        <taxon>Eukaryota</taxon>
        <taxon>Fungi</taxon>
        <taxon>Dikarya</taxon>
        <taxon>Basidiomycota</taxon>
        <taxon>Agaricomycotina</taxon>
        <taxon>Agaricomycetes</taxon>
        <taxon>Agaricomycetidae</taxon>
        <taxon>Agaricales</taxon>
        <taxon>Agaricineae</taxon>
        <taxon>Nidulariaceae</taxon>
        <taxon>Crucibulum</taxon>
    </lineage>
</organism>